<evidence type="ECO:0000256" key="3">
    <source>
        <dbReference type="ARBA" id="ARBA00022692"/>
    </source>
</evidence>
<keyword evidence="6" id="KW-0187">Copper transport</keyword>
<dbReference type="Proteomes" id="UP000799441">
    <property type="component" value="Unassembled WGS sequence"/>
</dbReference>
<keyword evidence="8" id="KW-1185">Reference proteome</keyword>
<evidence type="ECO:0000256" key="5">
    <source>
        <dbReference type="ARBA" id="ARBA00023136"/>
    </source>
</evidence>
<dbReference type="GO" id="GO:0005375">
    <property type="term" value="F:copper ion transmembrane transporter activity"/>
    <property type="evidence" value="ECO:0007669"/>
    <property type="project" value="UniProtKB-UniRule"/>
</dbReference>
<comment type="caution">
    <text evidence="7">The sequence shown here is derived from an EMBL/GenBank/DDBJ whole genome shotgun (WGS) entry which is preliminary data.</text>
</comment>
<organism evidence="7 8">
    <name type="scientific">Polychaeton citri CBS 116435</name>
    <dbReference type="NCBI Taxonomy" id="1314669"/>
    <lineage>
        <taxon>Eukaryota</taxon>
        <taxon>Fungi</taxon>
        <taxon>Dikarya</taxon>
        <taxon>Ascomycota</taxon>
        <taxon>Pezizomycotina</taxon>
        <taxon>Dothideomycetes</taxon>
        <taxon>Dothideomycetidae</taxon>
        <taxon>Capnodiales</taxon>
        <taxon>Capnodiaceae</taxon>
        <taxon>Polychaeton</taxon>
    </lineage>
</organism>
<feature type="transmembrane region" description="Helical" evidence="6">
    <location>
        <begin position="159"/>
        <end position="178"/>
    </location>
</feature>
<dbReference type="AlphaFoldDB" id="A0A9P4Q9T0"/>
<dbReference type="InterPro" id="IPR007274">
    <property type="entry name" value="Cop_transporter"/>
</dbReference>
<comment type="subcellular location">
    <subcellularLocation>
        <location evidence="1 6">Membrane</location>
        <topology evidence="1 6">Multi-pass membrane protein</topology>
    </subcellularLocation>
</comment>
<feature type="transmembrane region" description="Helical" evidence="6">
    <location>
        <begin position="136"/>
        <end position="153"/>
    </location>
</feature>
<evidence type="ECO:0000256" key="6">
    <source>
        <dbReference type="RuleBase" id="RU367022"/>
    </source>
</evidence>
<keyword evidence="5 6" id="KW-0472">Membrane</keyword>
<dbReference type="GO" id="GO:0016020">
    <property type="term" value="C:membrane"/>
    <property type="evidence" value="ECO:0007669"/>
    <property type="project" value="UniProtKB-SubCell"/>
</dbReference>
<gene>
    <name evidence="7" type="ORF">K431DRAFT_225315</name>
</gene>
<evidence type="ECO:0000256" key="4">
    <source>
        <dbReference type="ARBA" id="ARBA00022989"/>
    </source>
</evidence>
<protein>
    <recommendedName>
        <fullName evidence="6">Copper transport protein</fullName>
    </recommendedName>
</protein>
<keyword evidence="3 6" id="KW-0812">Transmembrane</keyword>
<keyword evidence="4 6" id="KW-1133">Transmembrane helix</keyword>
<dbReference type="Pfam" id="PF04145">
    <property type="entry name" value="Ctr"/>
    <property type="match status" value="1"/>
</dbReference>
<keyword evidence="6" id="KW-0186">Copper</keyword>
<evidence type="ECO:0000313" key="8">
    <source>
        <dbReference type="Proteomes" id="UP000799441"/>
    </source>
</evidence>
<dbReference type="PANTHER" id="PTHR12483">
    <property type="entry name" value="SOLUTE CARRIER FAMILY 31 COPPER TRANSPORTERS"/>
    <property type="match status" value="1"/>
</dbReference>
<comment type="similarity">
    <text evidence="2 6">Belongs to the copper transporter (Ctr) (TC 1.A.56) family. SLC31A subfamily.</text>
</comment>
<keyword evidence="6" id="KW-0406">Ion transport</keyword>
<dbReference type="EMBL" id="MU003794">
    <property type="protein sequence ID" value="KAF2720956.1"/>
    <property type="molecule type" value="Genomic_DNA"/>
</dbReference>
<name>A0A9P4Q9T0_9PEZI</name>
<reference evidence="7" key="1">
    <citation type="journal article" date="2020" name="Stud. Mycol.">
        <title>101 Dothideomycetes genomes: a test case for predicting lifestyles and emergence of pathogens.</title>
        <authorList>
            <person name="Haridas S."/>
            <person name="Albert R."/>
            <person name="Binder M."/>
            <person name="Bloem J."/>
            <person name="Labutti K."/>
            <person name="Salamov A."/>
            <person name="Andreopoulos B."/>
            <person name="Baker S."/>
            <person name="Barry K."/>
            <person name="Bills G."/>
            <person name="Bluhm B."/>
            <person name="Cannon C."/>
            <person name="Castanera R."/>
            <person name="Culley D."/>
            <person name="Daum C."/>
            <person name="Ezra D."/>
            <person name="Gonzalez J."/>
            <person name="Henrissat B."/>
            <person name="Kuo A."/>
            <person name="Liang C."/>
            <person name="Lipzen A."/>
            <person name="Lutzoni F."/>
            <person name="Magnuson J."/>
            <person name="Mondo S."/>
            <person name="Nolan M."/>
            <person name="Ohm R."/>
            <person name="Pangilinan J."/>
            <person name="Park H.-J."/>
            <person name="Ramirez L."/>
            <person name="Alfaro M."/>
            <person name="Sun H."/>
            <person name="Tritt A."/>
            <person name="Yoshinaga Y."/>
            <person name="Zwiers L.-H."/>
            <person name="Turgeon B."/>
            <person name="Goodwin S."/>
            <person name="Spatafora J."/>
            <person name="Crous P."/>
            <person name="Grigoriev I."/>
        </authorList>
    </citation>
    <scope>NUCLEOTIDE SEQUENCE</scope>
    <source>
        <strain evidence="7">CBS 116435</strain>
    </source>
</reference>
<feature type="transmembrane region" description="Helical" evidence="6">
    <location>
        <begin position="41"/>
        <end position="59"/>
    </location>
</feature>
<proteinExistence type="inferred from homology"/>
<dbReference type="PANTHER" id="PTHR12483:SF73">
    <property type="entry name" value="COPPER TRANSPORT PROTEIN CTR3"/>
    <property type="match status" value="1"/>
</dbReference>
<evidence type="ECO:0000256" key="1">
    <source>
        <dbReference type="ARBA" id="ARBA00004141"/>
    </source>
</evidence>
<dbReference type="OrthoDB" id="161814at2759"/>
<accession>A0A9P4Q9T0</accession>
<sequence>MGGMDMGEHGGHTCKISMLWNWNTIDSCFIARSWHVQSTGAFAGTCIGMILLVMVMEALRRASKEYDAYIVLSRSRSVTGVRRKTSDDQAVLTNNAGIPKTATSSTNPLEVVSVPFRSQQAPPSFRPNVFQQSIRALLHMLQFAVAFFVMLMAMYYNGYVIICIFIGAFLGTFVFNWTSIATR</sequence>
<evidence type="ECO:0000313" key="7">
    <source>
        <dbReference type="EMBL" id="KAF2720956.1"/>
    </source>
</evidence>
<evidence type="ECO:0000256" key="2">
    <source>
        <dbReference type="ARBA" id="ARBA00006921"/>
    </source>
</evidence>
<keyword evidence="6" id="KW-0813">Transport</keyword>